<gene>
    <name evidence="1" type="ORF">MM415B04214_0004</name>
</gene>
<name>A0A6M3LE15_9ZZZZ</name>
<dbReference type="AlphaFoldDB" id="A0A6M3LE15"/>
<reference evidence="1" key="1">
    <citation type="submission" date="2020-03" db="EMBL/GenBank/DDBJ databases">
        <title>The deep terrestrial virosphere.</title>
        <authorList>
            <person name="Holmfeldt K."/>
            <person name="Nilsson E."/>
            <person name="Simone D."/>
            <person name="Lopez-Fernandez M."/>
            <person name="Wu X."/>
            <person name="de Brujin I."/>
            <person name="Lundin D."/>
            <person name="Andersson A."/>
            <person name="Bertilsson S."/>
            <person name="Dopson M."/>
        </authorList>
    </citation>
    <scope>NUCLEOTIDE SEQUENCE</scope>
    <source>
        <strain evidence="1">MM415B04214</strain>
    </source>
</reference>
<organism evidence="1">
    <name type="scientific">viral metagenome</name>
    <dbReference type="NCBI Taxonomy" id="1070528"/>
    <lineage>
        <taxon>unclassified sequences</taxon>
        <taxon>metagenomes</taxon>
        <taxon>organismal metagenomes</taxon>
    </lineage>
</organism>
<evidence type="ECO:0000313" key="1">
    <source>
        <dbReference type="EMBL" id="QJA93477.1"/>
    </source>
</evidence>
<protein>
    <submittedName>
        <fullName evidence="1">Uncharacterized protein</fullName>
    </submittedName>
</protein>
<dbReference type="EMBL" id="MT143152">
    <property type="protein sequence ID" value="QJA93477.1"/>
    <property type="molecule type" value="Genomic_DNA"/>
</dbReference>
<proteinExistence type="predicted"/>
<sequence>MIVKKYWSLTIKIPNVFWWMVYLKLKIKYKKIYVIRQNKNKDYYLHNNYSGWAATVPSSLKDTKDTLKRLRKVFINSKLMEN</sequence>
<accession>A0A6M3LE15</accession>